<sequence length="156" mass="16231">MTSPSSRPARRSLTATPVQTAALVVGTVFLLLGILGFIPGVTSDLDHLAGAGHSSGAMLFGLFQVSVLHNLVHVLFGIAGITAARVPSAAGIYLLLGGLIYLGLWVFGLLIDKGGAINFIPLNSADDWLHFTLGVGMVGLGILLTRGRRTDERALS</sequence>
<keyword evidence="1" id="KW-0812">Transmembrane</keyword>
<evidence type="ECO:0000313" key="2">
    <source>
        <dbReference type="EMBL" id="MCD2114298.1"/>
    </source>
</evidence>
<evidence type="ECO:0000313" key="3">
    <source>
        <dbReference type="Proteomes" id="UP001198630"/>
    </source>
</evidence>
<evidence type="ECO:0000256" key="1">
    <source>
        <dbReference type="SAM" id="Phobius"/>
    </source>
</evidence>
<feature type="transmembrane region" description="Helical" evidence="1">
    <location>
        <begin position="58"/>
        <end position="78"/>
    </location>
</feature>
<keyword evidence="1" id="KW-1133">Transmembrane helix</keyword>
<feature type="transmembrane region" description="Helical" evidence="1">
    <location>
        <begin position="90"/>
        <end position="108"/>
    </location>
</feature>
<dbReference type="Proteomes" id="UP001198630">
    <property type="component" value="Unassembled WGS sequence"/>
</dbReference>
<dbReference type="AlphaFoldDB" id="A0AAW4XML2"/>
<feature type="transmembrane region" description="Helical" evidence="1">
    <location>
        <begin position="21"/>
        <end position="38"/>
    </location>
</feature>
<organism evidence="2 3">
    <name type="scientific">Rhodococcus rhodochrous</name>
    <dbReference type="NCBI Taxonomy" id="1829"/>
    <lineage>
        <taxon>Bacteria</taxon>
        <taxon>Bacillati</taxon>
        <taxon>Actinomycetota</taxon>
        <taxon>Actinomycetes</taxon>
        <taxon>Mycobacteriales</taxon>
        <taxon>Nocardiaceae</taxon>
        <taxon>Rhodococcus</taxon>
    </lineage>
</organism>
<gene>
    <name evidence="2" type="ORF">LQ384_24615</name>
</gene>
<dbReference type="RefSeq" id="WP_230792377.1">
    <property type="nucleotide sequence ID" value="NZ_JAJNCO010000019.1"/>
</dbReference>
<dbReference type="Pfam" id="PF14325">
    <property type="entry name" value="DUF4383"/>
    <property type="match status" value="1"/>
</dbReference>
<dbReference type="EMBL" id="JAJNCO010000019">
    <property type="protein sequence ID" value="MCD2114298.1"/>
    <property type="molecule type" value="Genomic_DNA"/>
</dbReference>
<name>A0AAW4XML2_RHORH</name>
<protein>
    <submittedName>
        <fullName evidence="2">DUF4383 domain-containing protein</fullName>
    </submittedName>
</protein>
<accession>A0AAW4XML2</accession>
<feature type="transmembrane region" description="Helical" evidence="1">
    <location>
        <begin position="128"/>
        <end position="145"/>
    </location>
</feature>
<comment type="caution">
    <text evidence="2">The sequence shown here is derived from an EMBL/GenBank/DDBJ whole genome shotgun (WGS) entry which is preliminary data.</text>
</comment>
<reference evidence="2" key="1">
    <citation type="submission" date="2021-11" db="EMBL/GenBank/DDBJ databases">
        <title>Development of a sustainable strategy for remediation of hydrocarbon-contaminated territories based on the waste exchange concept.</title>
        <authorList>
            <person name="Elkin A."/>
        </authorList>
    </citation>
    <scope>NUCLEOTIDE SEQUENCE</scope>
    <source>
        <strain evidence="2">IEGM 757</strain>
    </source>
</reference>
<keyword evidence="1" id="KW-0472">Membrane</keyword>
<proteinExistence type="predicted"/>